<dbReference type="SUPFAM" id="SSF57845">
    <property type="entry name" value="B-box zinc-binding domain"/>
    <property type="match status" value="1"/>
</dbReference>
<dbReference type="PROSITE" id="PS50119">
    <property type="entry name" value="ZF_BBOX"/>
    <property type="match status" value="1"/>
</dbReference>
<keyword evidence="4" id="KW-1185">Reference proteome</keyword>
<sequence length="440" mass="50112">MMAQEAKVDIEFTIPSVCQICDTSSNIKWMCLECDLFFCLQCESKFHTKSKTLAAHSKIDIEKCGNKNIAEVIRKGELQNIQCDIHADKKCSLFCRECGQTICTNCVMTNSHKDHKLNSIEEVYDGKVQEMKDFQKRIQSEIPLYQKTEDNLKGVLAKAFKQYSYIKEHVTWKEKEIINETKNYAKKLLDEAETEWKTVEQQINQEIIVVKNITENFKKEKEVKSHTLPVSKLLTKTFPTVDNTYSPDVEVHQIKAQQHYFKFQIGLASSSHDGDGRIVVLDSEGTVKRTFENDKEKGKSKLFSCPLRIVTNFDNSICFIEKTNYRLNTRGRLVVINNEGTLKWKSSKFGTDFEPVDLSAILSSGLILVTTDSYDTKIHVFNQKGDTVCQISLGQLFNTRHLFGLGSACIAVDSKGMLFVGGERKEAQAQMVTFKIIGQL</sequence>
<dbReference type="AlphaFoldDB" id="A0A8S3R1X6"/>
<dbReference type="CDD" id="cd19756">
    <property type="entry name" value="Bbox2"/>
    <property type="match status" value="1"/>
</dbReference>
<accession>A0A8S3R1X6</accession>
<dbReference type="SUPFAM" id="SSF101898">
    <property type="entry name" value="NHL repeat"/>
    <property type="match status" value="1"/>
</dbReference>
<feature type="domain" description="B box-type" evidence="2">
    <location>
        <begin position="78"/>
        <end position="120"/>
    </location>
</feature>
<comment type="caution">
    <text evidence="3">The sequence shown here is derived from an EMBL/GenBank/DDBJ whole genome shotgun (WGS) entry which is preliminary data.</text>
</comment>
<dbReference type="GO" id="GO:0005654">
    <property type="term" value="C:nucleoplasm"/>
    <property type="evidence" value="ECO:0007669"/>
    <property type="project" value="TreeGrafter"/>
</dbReference>
<dbReference type="InterPro" id="IPR000315">
    <property type="entry name" value="Znf_B-box"/>
</dbReference>
<keyword evidence="1" id="KW-0863">Zinc-finger</keyword>
<dbReference type="InterPro" id="IPR011042">
    <property type="entry name" value="6-blade_b-propeller_TolB-like"/>
</dbReference>
<dbReference type="OrthoDB" id="6263749at2759"/>
<keyword evidence="1" id="KW-0862">Zinc</keyword>
<dbReference type="PANTHER" id="PTHR25462">
    <property type="entry name" value="BONUS, ISOFORM C-RELATED"/>
    <property type="match status" value="1"/>
</dbReference>
<reference evidence="3" key="1">
    <citation type="submission" date="2021-03" db="EMBL/GenBank/DDBJ databases">
        <authorList>
            <person name="Bekaert M."/>
        </authorList>
    </citation>
    <scope>NUCLEOTIDE SEQUENCE</scope>
</reference>
<keyword evidence="1" id="KW-0479">Metal-binding</keyword>
<gene>
    <name evidence="3" type="ORF">MEDL_15666</name>
</gene>
<proteinExistence type="predicted"/>
<dbReference type="Gene3D" id="2.120.10.30">
    <property type="entry name" value="TolB, C-terminal domain"/>
    <property type="match status" value="1"/>
</dbReference>
<evidence type="ECO:0000256" key="1">
    <source>
        <dbReference type="PROSITE-ProRule" id="PRU00024"/>
    </source>
</evidence>
<evidence type="ECO:0000259" key="2">
    <source>
        <dbReference type="PROSITE" id="PS50119"/>
    </source>
</evidence>
<dbReference type="InterPro" id="IPR047153">
    <property type="entry name" value="TRIM45/56/19-like"/>
</dbReference>
<evidence type="ECO:0000313" key="3">
    <source>
        <dbReference type="EMBL" id="CAG2201035.1"/>
    </source>
</evidence>
<dbReference type="Proteomes" id="UP000683360">
    <property type="component" value="Unassembled WGS sequence"/>
</dbReference>
<dbReference type="SMART" id="SM00336">
    <property type="entry name" value="BBOX"/>
    <property type="match status" value="2"/>
</dbReference>
<dbReference type="EMBL" id="CAJPWZ010000825">
    <property type="protein sequence ID" value="CAG2201035.1"/>
    <property type="molecule type" value="Genomic_DNA"/>
</dbReference>
<dbReference type="Pfam" id="PF00643">
    <property type="entry name" value="zf-B_box"/>
    <property type="match status" value="1"/>
</dbReference>
<dbReference type="GO" id="GO:0008270">
    <property type="term" value="F:zinc ion binding"/>
    <property type="evidence" value="ECO:0007669"/>
    <property type="project" value="UniProtKB-KW"/>
</dbReference>
<dbReference type="PANTHER" id="PTHR25462:SF305">
    <property type="entry name" value="RING-TYPE DOMAIN-CONTAINING PROTEIN"/>
    <property type="match status" value="1"/>
</dbReference>
<organism evidence="3 4">
    <name type="scientific">Mytilus edulis</name>
    <name type="common">Blue mussel</name>
    <dbReference type="NCBI Taxonomy" id="6550"/>
    <lineage>
        <taxon>Eukaryota</taxon>
        <taxon>Metazoa</taxon>
        <taxon>Spiralia</taxon>
        <taxon>Lophotrochozoa</taxon>
        <taxon>Mollusca</taxon>
        <taxon>Bivalvia</taxon>
        <taxon>Autobranchia</taxon>
        <taxon>Pteriomorphia</taxon>
        <taxon>Mytilida</taxon>
        <taxon>Mytiloidea</taxon>
        <taxon>Mytilidae</taxon>
        <taxon>Mytilinae</taxon>
        <taxon>Mytilus</taxon>
    </lineage>
</organism>
<dbReference type="Gene3D" id="3.30.160.60">
    <property type="entry name" value="Classic Zinc Finger"/>
    <property type="match status" value="1"/>
</dbReference>
<protein>
    <recommendedName>
        <fullName evidence="2">B box-type domain-containing protein</fullName>
    </recommendedName>
</protein>
<evidence type="ECO:0000313" key="4">
    <source>
        <dbReference type="Proteomes" id="UP000683360"/>
    </source>
</evidence>
<name>A0A8S3R1X6_MYTED</name>
<dbReference type="GO" id="GO:0061630">
    <property type="term" value="F:ubiquitin protein ligase activity"/>
    <property type="evidence" value="ECO:0007669"/>
    <property type="project" value="TreeGrafter"/>
</dbReference>